<dbReference type="AlphaFoldDB" id="A0A0L7QMF9"/>
<proteinExistence type="predicted"/>
<name>A0A0L7QMF9_9HYME</name>
<dbReference type="Proteomes" id="UP000053825">
    <property type="component" value="Unassembled WGS sequence"/>
</dbReference>
<reference evidence="1 2" key="1">
    <citation type="submission" date="2015-07" db="EMBL/GenBank/DDBJ databases">
        <title>The genome of Habropoda laboriosa.</title>
        <authorList>
            <person name="Pan H."/>
            <person name="Kapheim K."/>
        </authorList>
    </citation>
    <scope>NUCLEOTIDE SEQUENCE [LARGE SCALE GENOMIC DNA]</scope>
    <source>
        <strain evidence="1">0110345459</strain>
    </source>
</reference>
<accession>A0A0L7QMF9</accession>
<protein>
    <submittedName>
        <fullName evidence="1">Uncharacterized protein</fullName>
    </submittedName>
</protein>
<evidence type="ECO:0000313" key="2">
    <source>
        <dbReference type="Proteomes" id="UP000053825"/>
    </source>
</evidence>
<dbReference type="EMBL" id="KQ414889">
    <property type="protein sequence ID" value="KOC59812.1"/>
    <property type="molecule type" value="Genomic_DNA"/>
</dbReference>
<organism evidence="1 2">
    <name type="scientific">Habropoda laboriosa</name>
    <dbReference type="NCBI Taxonomy" id="597456"/>
    <lineage>
        <taxon>Eukaryota</taxon>
        <taxon>Metazoa</taxon>
        <taxon>Ecdysozoa</taxon>
        <taxon>Arthropoda</taxon>
        <taxon>Hexapoda</taxon>
        <taxon>Insecta</taxon>
        <taxon>Pterygota</taxon>
        <taxon>Neoptera</taxon>
        <taxon>Endopterygota</taxon>
        <taxon>Hymenoptera</taxon>
        <taxon>Apocrita</taxon>
        <taxon>Aculeata</taxon>
        <taxon>Apoidea</taxon>
        <taxon>Anthophila</taxon>
        <taxon>Apidae</taxon>
        <taxon>Habropoda</taxon>
    </lineage>
</organism>
<evidence type="ECO:0000313" key="1">
    <source>
        <dbReference type="EMBL" id="KOC59812.1"/>
    </source>
</evidence>
<gene>
    <name evidence="1" type="ORF">WH47_10441</name>
</gene>
<keyword evidence="2" id="KW-1185">Reference proteome</keyword>
<sequence>MRHRLIHVSNVSSSRGYTARPHGSQRQRLGQGESLFVRGSTLSMCAFAKRNGPRLLRFIFVHRISCAPPEFEEFVFVACATRNYHR</sequence>